<feature type="region of interest" description="Disordered" evidence="2">
    <location>
        <begin position="224"/>
        <end position="254"/>
    </location>
</feature>
<feature type="compositionally biased region" description="Pro residues" evidence="2">
    <location>
        <begin position="243"/>
        <end position="254"/>
    </location>
</feature>
<dbReference type="EMBL" id="VFPO01000001">
    <property type="protein sequence ID" value="TQM67394.1"/>
    <property type="molecule type" value="Genomic_DNA"/>
</dbReference>
<dbReference type="PANTHER" id="PTHR47505">
    <property type="entry name" value="DNA UTILIZATION PROTEIN YHGH"/>
    <property type="match status" value="1"/>
</dbReference>
<keyword evidence="5" id="KW-1185">Reference proteome</keyword>
<comment type="similarity">
    <text evidence="1">Belongs to the ComF/GntX family.</text>
</comment>
<dbReference type="InterPro" id="IPR000836">
    <property type="entry name" value="PRTase_dom"/>
</dbReference>
<dbReference type="Proteomes" id="UP000316706">
    <property type="component" value="Unassembled WGS sequence"/>
</dbReference>
<dbReference type="OrthoDB" id="5244859at2"/>
<evidence type="ECO:0000256" key="2">
    <source>
        <dbReference type="SAM" id="MobiDB-lite"/>
    </source>
</evidence>
<keyword evidence="4" id="KW-0808">Transferase</keyword>
<dbReference type="GO" id="GO:0016757">
    <property type="term" value="F:glycosyltransferase activity"/>
    <property type="evidence" value="ECO:0007669"/>
    <property type="project" value="UniProtKB-KW"/>
</dbReference>
<dbReference type="SUPFAM" id="SSF53271">
    <property type="entry name" value="PRTase-like"/>
    <property type="match status" value="1"/>
</dbReference>
<proteinExistence type="inferred from homology"/>
<reference evidence="4 5" key="1">
    <citation type="submission" date="2019-06" db="EMBL/GenBank/DDBJ databases">
        <title>Sequencing the genomes of 1000 actinobacteria strains.</title>
        <authorList>
            <person name="Klenk H.-P."/>
        </authorList>
    </citation>
    <scope>NUCLEOTIDE SEQUENCE [LARGE SCALE GENOMIC DNA]</scope>
    <source>
        <strain evidence="4 5">DSM 45043</strain>
    </source>
</reference>
<keyword evidence="4" id="KW-0328">Glycosyltransferase</keyword>
<evidence type="ECO:0000256" key="1">
    <source>
        <dbReference type="ARBA" id="ARBA00008007"/>
    </source>
</evidence>
<dbReference type="RefSeq" id="WP_141966400.1">
    <property type="nucleotide sequence ID" value="NZ_VFPO01000001.1"/>
</dbReference>
<dbReference type="CDD" id="cd06223">
    <property type="entry name" value="PRTases_typeI"/>
    <property type="match status" value="1"/>
</dbReference>
<dbReference type="AlphaFoldDB" id="A0A543I9Z7"/>
<dbReference type="PANTHER" id="PTHR47505:SF1">
    <property type="entry name" value="DNA UTILIZATION PROTEIN YHGH"/>
    <property type="match status" value="1"/>
</dbReference>
<dbReference type="Gene3D" id="3.40.50.2020">
    <property type="match status" value="1"/>
</dbReference>
<feature type="domain" description="Phosphoribosyltransferase" evidence="3">
    <location>
        <begin position="134"/>
        <end position="233"/>
    </location>
</feature>
<dbReference type="Pfam" id="PF00156">
    <property type="entry name" value="Pribosyltran"/>
    <property type="match status" value="1"/>
</dbReference>
<comment type="caution">
    <text evidence="4">The sequence shown here is derived from an EMBL/GenBank/DDBJ whole genome shotgun (WGS) entry which is preliminary data.</text>
</comment>
<sequence>MNFFTDLIDLILPEHCAGCGGAPVLLCDACAMPLRAPARPARAAVEGLPPPWTVAAYEGSLRATMAAYKEHGRTALADPLGEALATAVRAVLEPHRRLPLARTDHDPPALVWVPSRRSVTRRRGHDALRGLVDVAAQRLHEAGIPVVGLDALKQRKRVADQTTLTAEQRAENLAGALEAAPRAQLSGRQIVVVDDVITTGASLSEAARTLRTAGADLLGAATIAATPRHHRPPTHRNNRNPSLEPPQPLQPRHL</sequence>
<dbReference type="InterPro" id="IPR051910">
    <property type="entry name" value="ComF/GntX_DNA_util-trans"/>
</dbReference>
<name>A0A543I9Z7_9ACTN</name>
<dbReference type="InterPro" id="IPR029057">
    <property type="entry name" value="PRTase-like"/>
</dbReference>
<gene>
    <name evidence="4" type="ORF">FHX41_1006</name>
</gene>
<evidence type="ECO:0000259" key="3">
    <source>
        <dbReference type="Pfam" id="PF00156"/>
    </source>
</evidence>
<protein>
    <submittedName>
        <fullName evidence="4">Putative amidophosphoribosyltransferase</fullName>
    </submittedName>
</protein>
<organism evidence="4 5">
    <name type="scientific">Actinomadura hallensis</name>
    <dbReference type="NCBI Taxonomy" id="337895"/>
    <lineage>
        <taxon>Bacteria</taxon>
        <taxon>Bacillati</taxon>
        <taxon>Actinomycetota</taxon>
        <taxon>Actinomycetes</taxon>
        <taxon>Streptosporangiales</taxon>
        <taxon>Thermomonosporaceae</taxon>
        <taxon>Actinomadura</taxon>
    </lineage>
</organism>
<feature type="compositionally biased region" description="Basic residues" evidence="2">
    <location>
        <begin position="227"/>
        <end position="238"/>
    </location>
</feature>
<evidence type="ECO:0000313" key="5">
    <source>
        <dbReference type="Proteomes" id="UP000316706"/>
    </source>
</evidence>
<accession>A0A543I9Z7</accession>
<evidence type="ECO:0000313" key="4">
    <source>
        <dbReference type="EMBL" id="TQM67394.1"/>
    </source>
</evidence>